<gene>
    <name evidence="3" type="ORF">COCON_G00221440</name>
</gene>
<dbReference type="GO" id="GO:0030010">
    <property type="term" value="P:establishment of cell polarity"/>
    <property type="evidence" value="ECO:0007669"/>
    <property type="project" value="TreeGrafter"/>
</dbReference>
<dbReference type="EMBL" id="JAFJMO010000018">
    <property type="protein sequence ID" value="KAJ8250222.1"/>
    <property type="molecule type" value="Genomic_DNA"/>
</dbReference>
<dbReference type="GO" id="GO:0005813">
    <property type="term" value="C:centrosome"/>
    <property type="evidence" value="ECO:0007669"/>
    <property type="project" value="InterPro"/>
</dbReference>
<evidence type="ECO:0008006" key="5">
    <source>
        <dbReference type="Google" id="ProtNLM"/>
    </source>
</evidence>
<feature type="compositionally biased region" description="Low complexity" evidence="2">
    <location>
        <begin position="188"/>
        <end position="203"/>
    </location>
</feature>
<dbReference type="GO" id="GO:0005814">
    <property type="term" value="C:centriole"/>
    <property type="evidence" value="ECO:0007669"/>
    <property type="project" value="TreeGrafter"/>
</dbReference>
<feature type="coiled-coil region" evidence="1">
    <location>
        <begin position="553"/>
        <end position="637"/>
    </location>
</feature>
<dbReference type="InterPro" id="IPR031887">
    <property type="entry name" value="SDCCAG8"/>
</dbReference>
<dbReference type="PANTHER" id="PTHR34343:SF1">
    <property type="entry name" value="SEROLOGICALLY DEFINED COLON CANCER ANTIGEN 8"/>
    <property type="match status" value="1"/>
</dbReference>
<evidence type="ECO:0000313" key="3">
    <source>
        <dbReference type="EMBL" id="KAJ8250222.1"/>
    </source>
</evidence>
<dbReference type="Pfam" id="PF15964">
    <property type="entry name" value="CCCAP"/>
    <property type="match status" value="1"/>
</dbReference>
<dbReference type="OrthoDB" id="10252347at2759"/>
<proteinExistence type="predicted"/>
<dbReference type="GO" id="GO:0007098">
    <property type="term" value="P:centrosome cycle"/>
    <property type="evidence" value="ECO:0007669"/>
    <property type="project" value="InterPro"/>
</dbReference>
<comment type="caution">
    <text evidence="3">The sequence shown here is derived from an EMBL/GenBank/DDBJ whole genome shotgun (WGS) entry which is preliminary data.</text>
</comment>
<evidence type="ECO:0000256" key="1">
    <source>
        <dbReference type="SAM" id="Coils"/>
    </source>
</evidence>
<feature type="region of interest" description="Disordered" evidence="2">
    <location>
        <begin position="1"/>
        <end position="20"/>
    </location>
</feature>
<dbReference type="PANTHER" id="PTHR34343">
    <property type="entry name" value="SEROLOGICALLY DEFINED COLON CANCER ANTIGEN 8"/>
    <property type="match status" value="1"/>
</dbReference>
<feature type="coiled-coil region" evidence="1">
    <location>
        <begin position="347"/>
        <end position="495"/>
    </location>
</feature>
<dbReference type="AlphaFoldDB" id="A0A9Q1CWL1"/>
<protein>
    <recommendedName>
        <fullName evidence="5">Serologically defined colon cancer antigen 8</fullName>
    </recommendedName>
</protein>
<sequence>MKPSILDSDEEDFGDYQQELRERANRSIQRLSRLLVEPCSEAQSMDPERSQDSDSAAGEDSWNQMHQSDAVNQLRSLLQDQNGSPASSPAKRRSLHKQRSSQAEAGLPMAHDLVPMIHNQTEYIQHLEAEVKFCKDELLGMKQRIRVVIVENDKLHKELKSCTVEDTLKDYTILDATNGAEAEPIGGSQPRTSTLRQSQSQSRSRVHAEDHTWQHELDKLKTLYQAQTETLEAQVISLRKDLAASQKECEEVKGRRAREAASARAPQVGGLCVKCAQHEAVLAHTHTNVHVQAIERLTKERDELTGMLASLRASQSDAQHREWSAYQQVKQAVQMAEEVNLEKTEVLMQCEQVRSELLRQRERLERELGAEQEKMSRLREEVRAETRKEKEELAKMVTELSQTVAEQQGQRDRCERESRSLQAQLEEALRKLCSQEAESNKVCGELRYQLSHAQLKREEAQRELRDLTSKSSRQLELAQQEVEKLGSELIGCRQRLEGAQQDGGRAQAEVLSLTERLCDAQHQLHLTRQEKEALERARGEEADASTFQAQRREQELTRRLLQAEAQHEQSVNELDALLSSQNSLITKLKEECCSLGAQLEELTESSRAELEKLSLEKLQLQESVRKLRGRCEEMEEQCVQHGTLHQRMKHRLQQLDEHCQASAQQVMELLGRQNQLMQERHILTEEMHNQRTQFPATAGAALLPQRVSPPAQLRVSQGAEHLSGALCVTRAAAAVQEAAAALLEYVSGRSGWGDPGEDGV</sequence>
<feature type="region of interest" description="Disordered" evidence="2">
    <location>
        <begin position="80"/>
        <end position="104"/>
    </location>
</feature>
<evidence type="ECO:0000313" key="4">
    <source>
        <dbReference type="Proteomes" id="UP001152803"/>
    </source>
</evidence>
<dbReference type="GO" id="GO:0035148">
    <property type="term" value="P:tube formation"/>
    <property type="evidence" value="ECO:0007669"/>
    <property type="project" value="TreeGrafter"/>
</dbReference>
<accession>A0A9Q1CWL1</accession>
<keyword evidence="1" id="KW-0175">Coiled coil</keyword>
<feature type="region of interest" description="Disordered" evidence="2">
    <location>
        <begin position="180"/>
        <end position="210"/>
    </location>
</feature>
<name>A0A9Q1CWL1_CONCO</name>
<dbReference type="Proteomes" id="UP001152803">
    <property type="component" value="Unassembled WGS sequence"/>
</dbReference>
<organism evidence="3 4">
    <name type="scientific">Conger conger</name>
    <name type="common">Conger eel</name>
    <name type="synonym">Muraena conger</name>
    <dbReference type="NCBI Taxonomy" id="82655"/>
    <lineage>
        <taxon>Eukaryota</taxon>
        <taxon>Metazoa</taxon>
        <taxon>Chordata</taxon>
        <taxon>Craniata</taxon>
        <taxon>Vertebrata</taxon>
        <taxon>Euteleostomi</taxon>
        <taxon>Actinopterygii</taxon>
        <taxon>Neopterygii</taxon>
        <taxon>Teleostei</taxon>
        <taxon>Anguilliformes</taxon>
        <taxon>Congridae</taxon>
        <taxon>Conger</taxon>
    </lineage>
</organism>
<evidence type="ECO:0000256" key="2">
    <source>
        <dbReference type="SAM" id="MobiDB-lite"/>
    </source>
</evidence>
<keyword evidence="4" id="KW-1185">Reference proteome</keyword>
<feature type="region of interest" description="Disordered" evidence="2">
    <location>
        <begin position="37"/>
        <end position="63"/>
    </location>
</feature>
<dbReference type="GO" id="GO:0001764">
    <property type="term" value="P:neuron migration"/>
    <property type="evidence" value="ECO:0007669"/>
    <property type="project" value="TreeGrafter"/>
</dbReference>
<reference evidence="3" key="1">
    <citation type="journal article" date="2023" name="Science">
        <title>Genome structures resolve the early diversification of teleost fishes.</title>
        <authorList>
            <person name="Parey E."/>
            <person name="Louis A."/>
            <person name="Montfort J."/>
            <person name="Bouchez O."/>
            <person name="Roques C."/>
            <person name="Iampietro C."/>
            <person name="Lluch J."/>
            <person name="Castinel A."/>
            <person name="Donnadieu C."/>
            <person name="Desvignes T."/>
            <person name="Floi Bucao C."/>
            <person name="Jouanno E."/>
            <person name="Wen M."/>
            <person name="Mejri S."/>
            <person name="Dirks R."/>
            <person name="Jansen H."/>
            <person name="Henkel C."/>
            <person name="Chen W.J."/>
            <person name="Zahm M."/>
            <person name="Cabau C."/>
            <person name="Klopp C."/>
            <person name="Thompson A.W."/>
            <person name="Robinson-Rechavi M."/>
            <person name="Braasch I."/>
            <person name="Lecointre G."/>
            <person name="Bobe J."/>
            <person name="Postlethwait J.H."/>
            <person name="Berthelot C."/>
            <person name="Roest Crollius H."/>
            <person name="Guiguen Y."/>
        </authorList>
    </citation>
    <scope>NUCLEOTIDE SEQUENCE</scope>
    <source>
        <strain evidence="3">Concon-B</strain>
    </source>
</reference>
<feature type="compositionally biased region" description="Basic residues" evidence="2">
    <location>
        <begin position="90"/>
        <end position="99"/>
    </location>
</feature>